<dbReference type="Pfam" id="PF06041">
    <property type="entry name" value="DUF924"/>
    <property type="match status" value="1"/>
</dbReference>
<dbReference type="InterPro" id="IPR011990">
    <property type="entry name" value="TPR-like_helical_dom_sf"/>
</dbReference>
<dbReference type="Gene3D" id="1.25.40.10">
    <property type="entry name" value="Tetratricopeptide repeat domain"/>
    <property type="match status" value="1"/>
</dbReference>
<dbReference type="Gene3D" id="1.20.58.320">
    <property type="entry name" value="TPR-like"/>
    <property type="match status" value="1"/>
</dbReference>
<keyword evidence="2" id="KW-1185">Reference proteome</keyword>
<evidence type="ECO:0000313" key="2">
    <source>
        <dbReference type="Proteomes" id="UP000636949"/>
    </source>
</evidence>
<dbReference type="OrthoDB" id="7593450at2"/>
<accession>A0A8J2Z6U9</accession>
<dbReference type="SUPFAM" id="SSF48452">
    <property type="entry name" value="TPR-like"/>
    <property type="match status" value="1"/>
</dbReference>
<dbReference type="EMBL" id="BMJS01000045">
    <property type="protein sequence ID" value="GGG06818.1"/>
    <property type="molecule type" value="Genomic_DNA"/>
</dbReference>
<evidence type="ECO:0000313" key="1">
    <source>
        <dbReference type="EMBL" id="GGG06818.1"/>
    </source>
</evidence>
<protein>
    <submittedName>
        <fullName evidence="1">Membrane protein</fullName>
    </submittedName>
</protein>
<dbReference type="AlphaFoldDB" id="A0A8J2Z6U9"/>
<comment type="caution">
    <text evidence="1">The sequence shown here is derived from an EMBL/GenBank/DDBJ whole genome shotgun (WGS) entry which is preliminary data.</text>
</comment>
<reference evidence="1" key="1">
    <citation type="journal article" date="2014" name="Int. J. Syst. Evol. Microbiol.">
        <title>Complete genome sequence of Corynebacterium casei LMG S-19264T (=DSM 44701T), isolated from a smear-ripened cheese.</title>
        <authorList>
            <consortium name="US DOE Joint Genome Institute (JGI-PGF)"/>
            <person name="Walter F."/>
            <person name="Albersmeier A."/>
            <person name="Kalinowski J."/>
            <person name="Ruckert C."/>
        </authorList>
    </citation>
    <scope>NUCLEOTIDE SEQUENCE</scope>
    <source>
        <strain evidence="1">CGMCC 1.15758</strain>
    </source>
</reference>
<dbReference type="Proteomes" id="UP000636949">
    <property type="component" value="Unassembled WGS sequence"/>
</dbReference>
<dbReference type="RefSeq" id="WP_117003870.1">
    <property type="nucleotide sequence ID" value="NZ_BMJS01000045.1"/>
</dbReference>
<dbReference type="InterPro" id="IPR010323">
    <property type="entry name" value="DUF924"/>
</dbReference>
<gene>
    <name evidence="1" type="ORF">GCM10010995_25420</name>
</gene>
<sequence>MHYQEVLDFWFKELTAKDWFAKSDALDQSIKDRFLAVHKAASCGELFAWRETARGRLAEIIVLDQFSRNIFRNTKEAFAYDSLALVLAQELVLLKLDQTLSDSERSFAYLPYMHSESKIIHQQALVLYTALGNSGSLEFEIAHKTIIDRFGRYPHRNAQLGRISSDEEEAFLLEHVGF</sequence>
<reference evidence="1" key="2">
    <citation type="submission" date="2020-09" db="EMBL/GenBank/DDBJ databases">
        <authorList>
            <person name="Sun Q."/>
            <person name="Zhou Y."/>
        </authorList>
    </citation>
    <scope>NUCLEOTIDE SEQUENCE</scope>
    <source>
        <strain evidence="1">CGMCC 1.15758</strain>
    </source>
</reference>
<proteinExistence type="predicted"/>
<organism evidence="1 2">
    <name type="scientific">Cysteiniphilum litorale</name>
    <dbReference type="NCBI Taxonomy" id="2056700"/>
    <lineage>
        <taxon>Bacteria</taxon>
        <taxon>Pseudomonadati</taxon>
        <taxon>Pseudomonadota</taxon>
        <taxon>Gammaproteobacteria</taxon>
        <taxon>Thiotrichales</taxon>
        <taxon>Fastidiosibacteraceae</taxon>
        <taxon>Cysteiniphilum</taxon>
    </lineage>
</organism>
<name>A0A8J2Z6U9_9GAMM</name>